<dbReference type="Pfam" id="PF20584">
    <property type="entry name" value="DUF6787"/>
    <property type="match status" value="1"/>
</dbReference>
<evidence type="ECO:0000256" key="1">
    <source>
        <dbReference type="SAM" id="Phobius"/>
    </source>
</evidence>
<protein>
    <submittedName>
        <fullName evidence="3">Diacylglyceryl transferase</fullName>
    </submittedName>
</protein>
<keyword evidence="4" id="KW-1185">Reference proteome</keyword>
<evidence type="ECO:0000259" key="2">
    <source>
        <dbReference type="Pfam" id="PF20584"/>
    </source>
</evidence>
<keyword evidence="3" id="KW-0808">Transferase</keyword>
<dbReference type="RefSeq" id="WP_117160282.1">
    <property type="nucleotide sequence ID" value="NZ_QVID01000002.1"/>
</dbReference>
<dbReference type="AlphaFoldDB" id="A0A3E1Q889"/>
<proteinExistence type="predicted"/>
<keyword evidence="1" id="KW-0472">Membrane</keyword>
<evidence type="ECO:0000313" key="4">
    <source>
        <dbReference type="Proteomes" id="UP000261082"/>
    </source>
</evidence>
<dbReference type="Proteomes" id="UP000261082">
    <property type="component" value="Unassembled WGS sequence"/>
</dbReference>
<reference evidence="3 4" key="1">
    <citation type="journal article" date="2007" name="Int. J. Syst. Evol. Microbiol.">
        <title>Marixanthomonas ophiurae gen. nov., sp. nov., a marine bacterium of the family Flavobacteriaceae isolated from a deep-sea brittle star.</title>
        <authorList>
            <person name="Romanenko L.A."/>
            <person name="Uchino M."/>
            <person name="Frolova G.M."/>
            <person name="Mikhailov V.V."/>
        </authorList>
    </citation>
    <scope>NUCLEOTIDE SEQUENCE [LARGE SCALE GENOMIC DNA]</scope>
    <source>
        <strain evidence="3 4">KMM 3046</strain>
    </source>
</reference>
<dbReference type="GO" id="GO:0016740">
    <property type="term" value="F:transferase activity"/>
    <property type="evidence" value="ECO:0007669"/>
    <property type="project" value="UniProtKB-KW"/>
</dbReference>
<keyword evidence="1" id="KW-1133">Transmembrane helix</keyword>
<feature type="domain" description="DUF6787" evidence="2">
    <location>
        <begin position="18"/>
        <end position="96"/>
    </location>
</feature>
<evidence type="ECO:0000313" key="3">
    <source>
        <dbReference type="EMBL" id="RFN58334.1"/>
    </source>
</evidence>
<dbReference type="EMBL" id="QVID01000002">
    <property type="protein sequence ID" value="RFN58334.1"/>
    <property type="molecule type" value="Genomic_DNA"/>
</dbReference>
<accession>A0A3E1Q889</accession>
<dbReference type="OrthoDB" id="1151370at2"/>
<dbReference type="InterPro" id="IPR046714">
    <property type="entry name" value="DUF6787"/>
</dbReference>
<feature type="transmembrane region" description="Helical" evidence="1">
    <location>
        <begin position="55"/>
        <end position="82"/>
    </location>
</feature>
<comment type="caution">
    <text evidence="3">The sequence shown here is derived from an EMBL/GenBank/DDBJ whole genome shotgun (WGS) entry which is preliminary data.</text>
</comment>
<name>A0A3E1Q889_9FLAO</name>
<sequence length="101" mass="12019">MKKLKERWNITSNWQLTVIFIVFAITGSTSAKFTAPLTEAIGITEESGWYIYWPVRILIIFPAYQLLLVFFGWLFGEFHFFWNFEKKMLRSMKLGFLLPNE</sequence>
<gene>
    <name evidence="3" type="ORF">DZ858_14010</name>
</gene>
<keyword evidence="1" id="KW-0812">Transmembrane</keyword>
<organism evidence="3 4">
    <name type="scientific">Marixanthomonas ophiurae</name>
    <dbReference type="NCBI Taxonomy" id="387659"/>
    <lineage>
        <taxon>Bacteria</taxon>
        <taxon>Pseudomonadati</taxon>
        <taxon>Bacteroidota</taxon>
        <taxon>Flavobacteriia</taxon>
        <taxon>Flavobacteriales</taxon>
        <taxon>Flavobacteriaceae</taxon>
        <taxon>Marixanthomonas</taxon>
    </lineage>
</organism>